<comment type="caution">
    <text evidence="2">The sequence shown here is derived from an EMBL/GenBank/DDBJ whole genome shotgun (WGS) entry which is preliminary data.</text>
</comment>
<sequence>MADTTKPTEEAGSPAAAEASSPPSGAAAAEASSPPAGAAKSPKSPKSPNSPPGTASPRSGTGLAADNDVIDAEEVDNDDESALADSM</sequence>
<name>A0A0C2ISR0_9PEZI</name>
<dbReference type="EMBL" id="AWTV01000006">
    <property type="protein sequence ID" value="KIH92086.1"/>
    <property type="molecule type" value="Genomic_DNA"/>
</dbReference>
<evidence type="ECO:0000256" key="1">
    <source>
        <dbReference type="SAM" id="MobiDB-lite"/>
    </source>
</evidence>
<dbReference type="Proteomes" id="UP000031575">
    <property type="component" value="Unassembled WGS sequence"/>
</dbReference>
<organism evidence="2 3">
    <name type="scientific">Sporothrix brasiliensis 5110</name>
    <dbReference type="NCBI Taxonomy" id="1398154"/>
    <lineage>
        <taxon>Eukaryota</taxon>
        <taxon>Fungi</taxon>
        <taxon>Dikarya</taxon>
        <taxon>Ascomycota</taxon>
        <taxon>Pezizomycotina</taxon>
        <taxon>Sordariomycetes</taxon>
        <taxon>Sordariomycetidae</taxon>
        <taxon>Ophiostomatales</taxon>
        <taxon>Ophiostomataceae</taxon>
        <taxon>Sporothrix</taxon>
    </lineage>
</organism>
<dbReference type="HOGENOM" id="CLU_2484796_0_0_1"/>
<dbReference type="VEuPathDB" id="FungiDB:SPBR_03351"/>
<protein>
    <submittedName>
        <fullName evidence="2">Uncharacterized protein</fullName>
    </submittedName>
</protein>
<dbReference type="GeneID" id="63676574"/>
<dbReference type="AlphaFoldDB" id="A0A0C2ISR0"/>
<evidence type="ECO:0000313" key="3">
    <source>
        <dbReference type="Proteomes" id="UP000031575"/>
    </source>
</evidence>
<gene>
    <name evidence="2" type="ORF">SPBR_03351</name>
</gene>
<dbReference type="RefSeq" id="XP_040620096.1">
    <property type="nucleotide sequence ID" value="XM_040761653.1"/>
</dbReference>
<accession>A0A0C2ISR0</accession>
<proteinExistence type="predicted"/>
<feature type="region of interest" description="Disordered" evidence="1">
    <location>
        <begin position="1"/>
        <end position="87"/>
    </location>
</feature>
<feature type="compositionally biased region" description="Acidic residues" evidence="1">
    <location>
        <begin position="68"/>
        <end position="87"/>
    </location>
</feature>
<reference evidence="2 3" key="1">
    <citation type="journal article" date="2014" name="BMC Genomics">
        <title>Comparative genomics of the major fungal agents of human and animal Sporotrichosis: Sporothrix schenckii and Sporothrix brasiliensis.</title>
        <authorList>
            <person name="Teixeira M.M."/>
            <person name="de Almeida L.G."/>
            <person name="Kubitschek-Barreira P."/>
            <person name="Alves F.L."/>
            <person name="Kioshima E.S."/>
            <person name="Abadio A.K."/>
            <person name="Fernandes L."/>
            <person name="Derengowski L.S."/>
            <person name="Ferreira K.S."/>
            <person name="Souza R.C."/>
            <person name="Ruiz J.C."/>
            <person name="de Andrade N.C."/>
            <person name="Paes H.C."/>
            <person name="Nicola A.M."/>
            <person name="Albuquerque P."/>
            <person name="Gerber A.L."/>
            <person name="Martins V.P."/>
            <person name="Peconick L.D."/>
            <person name="Neto A.V."/>
            <person name="Chaucanez C.B."/>
            <person name="Silva P.A."/>
            <person name="Cunha O.L."/>
            <person name="de Oliveira F.F."/>
            <person name="dos Santos T.C."/>
            <person name="Barros A.L."/>
            <person name="Soares M.A."/>
            <person name="de Oliveira L.M."/>
            <person name="Marini M.M."/>
            <person name="Villalobos-Duno H."/>
            <person name="Cunha M.M."/>
            <person name="de Hoog S."/>
            <person name="da Silveira J.F."/>
            <person name="Henrissat B."/>
            <person name="Nino-Vega G.A."/>
            <person name="Cisalpino P.S."/>
            <person name="Mora-Montes H.M."/>
            <person name="Almeida S.R."/>
            <person name="Stajich J.E."/>
            <person name="Lopes-Bezerra L.M."/>
            <person name="Vasconcelos A.T."/>
            <person name="Felipe M.S."/>
        </authorList>
    </citation>
    <scope>NUCLEOTIDE SEQUENCE [LARGE SCALE GENOMIC DNA]</scope>
    <source>
        <strain evidence="2 3">5110</strain>
    </source>
</reference>
<keyword evidence="3" id="KW-1185">Reference proteome</keyword>
<evidence type="ECO:0000313" key="2">
    <source>
        <dbReference type="EMBL" id="KIH92086.1"/>
    </source>
</evidence>
<feature type="compositionally biased region" description="Low complexity" evidence="1">
    <location>
        <begin position="10"/>
        <end position="47"/>
    </location>
</feature>